<keyword evidence="2" id="KW-1185">Reference proteome</keyword>
<proteinExistence type="predicted"/>
<dbReference type="AlphaFoldDB" id="A0A9W6M353"/>
<reference evidence="1" key="2">
    <citation type="submission" date="2023-01" db="EMBL/GenBank/DDBJ databases">
        <authorList>
            <person name="Sun Q."/>
            <person name="Evtushenko L."/>
        </authorList>
    </citation>
    <scope>NUCLEOTIDE SEQUENCE</scope>
    <source>
        <strain evidence="1">VKM Ac-1447</strain>
    </source>
</reference>
<comment type="caution">
    <text evidence="1">The sequence shown here is derived from an EMBL/GenBank/DDBJ whole genome shotgun (WGS) entry which is preliminary data.</text>
</comment>
<evidence type="ECO:0000313" key="2">
    <source>
        <dbReference type="Proteomes" id="UP001142317"/>
    </source>
</evidence>
<dbReference type="EMBL" id="BSEO01000004">
    <property type="protein sequence ID" value="GLJ79606.1"/>
    <property type="molecule type" value="Genomic_DNA"/>
</dbReference>
<sequence length="120" mass="12512">MVDEDPLAAGCAELGGLSVWVLFPLRDSGVADFVCHAENGTAEVSARFGFGGGFGGSILGVSRSWLWTSGLEGTVLVTLNGSFSGADDEGACSGLDDVVGDRFKFVDLEDSCDLWKEALE</sequence>
<name>A0A9W6M353_9MICO</name>
<reference evidence="1" key="1">
    <citation type="journal article" date="2014" name="Int. J. Syst. Evol. Microbiol.">
        <title>Complete genome sequence of Corynebacterium casei LMG S-19264T (=DSM 44701T), isolated from a smear-ripened cheese.</title>
        <authorList>
            <consortium name="US DOE Joint Genome Institute (JGI-PGF)"/>
            <person name="Walter F."/>
            <person name="Albersmeier A."/>
            <person name="Kalinowski J."/>
            <person name="Ruckert C."/>
        </authorList>
    </citation>
    <scope>NUCLEOTIDE SEQUENCE</scope>
    <source>
        <strain evidence="1">VKM Ac-1447</strain>
    </source>
</reference>
<evidence type="ECO:0000313" key="1">
    <source>
        <dbReference type="EMBL" id="GLJ79606.1"/>
    </source>
</evidence>
<dbReference type="Proteomes" id="UP001142317">
    <property type="component" value="Unassembled WGS sequence"/>
</dbReference>
<gene>
    <name evidence="1" type="ORF">GCM10017586_12880</name>
</gene>
<organism evidence="1 2">
    <name type="scientific">Microbacterium imperiale</name>
    <dbReference type="NCBI Taxonomy" id="33884"/>
    <lineage>
        <taxon>Bacteria</taxon>
        <taxon>Bacillati</taxon>
        <taxon>Actinomycetota</taxon>
        <taxon>Actinomycetes</taxon>
        <taxon>Micrococcales</taxon>
        <taxon>Microbacteriaceae</taxon>
        <taxon>Microbacterium</taxon>
    </lineage>
</organism>
<accession>A0A9W6M353</accession>
<protein>
    <submittedName>
        <fullName evidence="1">Uncharacterized protein</fullName>
    </submittedName>
</protein>